<dbReference type="InterPro" id="IPR013011">
    <property type="entry name" value="PTS_EIIB_2"/>
</dbReference>
<sequence>MKIVAVTACPAGLAHTFMAKKALENAAKELGYTIKVETQGAMGIENEITKEDIANADFAILAIDSYIDKMNRFEYIPTIEVSTKAALKDSKELIQKALKKINK</sequence>
<dbReference type="InterPro" id="IPR003501">
    <property type="entry name" value="PTS_EIIB_2/3"/>
</dbReference>
<dbReference type="FunFam" id="3.40.50.2300:FF:000014">
    <property type="entry name" value="PTS system fructose-like transporter subunit IIB"/>
    <property type="match status" value="1"/>
</dbReference>
<dbReference type="PANTHER" id="PTHR30505:SF0">
    <property type="entry name" value="FRUCTOSE-LIKE PTS SYSTEM EIIBC COMPONENT-RELATED"/>
    <property type="match status" value="1"/>
</dbReference>
<dbReference type="GO" id="GO:0016301">
    <property type="term" value="F:kinase activity"/>
    <property type="evidence" value="ECO:0007669"/>
    <property type="project" value="UniProtKB-KW"/>
</dbReference>
<dbReference type="GO" id="GO:0009401">
    <property type="term" value="P:phosphoenolpyruvate-dependent sugar phosphotransferase system"/>
    <property type="evidence" value="ECO:0007669"/>
    <property type="project" value="UniProtKB-KW"/>
</dbReference>
<evidence type="ECO:0000256" key="4">
    <source>
        <dbReference type="ARBA" id="ARBA00022679"/>
    </source>
</evidence>
<dbReference type="InterPro" id="IPR036095">
    <property type="entry name" value="PTS_EIIB-like_sf"/>
</dbReference>
<dbReference type="InterPro" id="IPR003353">
    <property type="entry name" value="PTS_IIB_fruc"/>
</dbReference>
<evidence type="ECO:0000259" key="7">
    <source>
        <dbReference type="PROSITE" id="PS51099"/>
    </source>
</evidence>
<organism evidence="8 9">
    <name type="scientific">Maledivibacter halophilus</name>
    <dbReference type="NCBI Taxonomy" id="36842"/>
    <lineage>
        <taxon>Bacteria</taxon>
        <taxon>Bacillati</taxon>
        <taxon>Bacillota</taxon>
        <taxon>Clostridia</taxon>
        <taxon>Peptostreptococcales</taxon>
        <taxon>Caminicellaceae</taxon>
        <taxon>Maledivibacter</taxon>
    </lineage>
</organism>
<feature type="domain" description="PTS EIIB type-2" evidence="7">
    <location>
        <begin position="1"/>
        <end position="99"/>
    </location>
</feature>
<dbReference type="PANTHER" id="PTHR30505">
    <property type="entry name" value="FRUCTOSE-LIKE PERMEASE"/>
    <property type="match status" value="1"/>
</dbReference>
<dbReference type="CDD" id="cd05569">
    <property type="entry name" value="PTS_IIB_fructose"/>
    <property type="match status" value="1"/>
</dbReference>
<gene>
    <name evidence="8" type="ORF">SAMN02194393_00975</name>
</gene>
<evidence type="ECO:0000313" key="8">
    <source>
        <dbReference type="EMBL" id="SKC47286.1"/>
    </source>
</evidence>
<dbReference type="Proteomes" id="UP000190285">
    <property type="component" value="Unassembled WGS sequence"/>
</dbReference>
<reference evidence="8 9" key="1">
    <citation type="submission" date="2017-02" db="EMBL/GenBank/DDBJ databases">
        <authorList>
            <person name="Peterson S.W."/>
        </authorList>
    </citation>
    <scope>NUCLEOTIDE SEQUENCE [LARGE SCALE GENOMIC DNA]</scope>
    <source>
        <strain evidence="8 9">M1</strain>
    </source>
</reference>
<keyword evidence="1" id="KW-0813">Transport</keyword>
<protein>
    <submittedName>
        <fullName evidence="8">PTS system IIB component, Fru family</fullName>
    </submittedName>
</protein>
<dbReference type="GO" id="GO:0022877">
    <property type="term" value="F:protein-N(PI)-phosphohistidine-fructose phosphotransferase system transporter activity"/>
    <property type="evidence" value="ECO:0007669"/>
    <property type="project" value="InterPro"/>
</dbReference>
<proteinExistence type="predicted"/>
<evidence type="ECO:0000313" key="9">
    <source>
        <dbReference type="Proteomes" id="UP000190285"/>
    </source>
</evidence>
<dbReference type="Pfam" id="PF02302">
    <property type="entry name" value="PTS_IIB"/>
    <property type="match status" value="1"/>
</dbReference>
<name>A0A1T5J7J7_9FIRM</name>
<keyword evidence="4" id="KW-0808">Transferase</keyword>
<dbReference type="SUPFAM" id="SSF52794">
    <property type="entry name" value="PTS system IIB component-like"/>
    <property type="match status" value="1"/>
</dbReference>
<dbReference type="PROSITE" id="PS51099">
    <property type="entry name" value="PTS_EIIB_TYPE_2"/>
    <property type="match status" value="1"/>
</dbReference>
<evidence type="ECO:0000256" key="3">
    <source>
        <dbReference type="ARBA" id="ARBA00022597"/>
    </source>
</evidence>
<evidence type="ECO:0000256" key="5">
    <source>
        <dbReference type="ARBA" id="ARBA00022683"/>
    </source>
</evidence>
<dbReference type="NCBIfam" id="TIGR00829">
    <property type="entry name" value="FRU"/>
    <property type="match status" value="1"/>
</dbReference>
<evidence type="ECO:0000256" key="1">
    <source>
        <dbReference type="ARBA" id="ARBA00022448"/>
    </source>
</evidence>
<keyword evidence="2" id="KW-0597">Phosphoprotein</keyword>
<dbReference type="RefSeq" id="WP_079489784.1">
    <property type="nucleotide sequence ID" value="NZ_FUZT01000002.1"/>
</dbReference>
<keyword evidence="3" id="KW-0762">Sugar transport</keyword>
<keyword evidence="6" id="KW-0418">Kinase</keyword>
<dbReference type="GO" id="GO:0090563">
    <property type="term" value="F:protein-phosphocysteine-sugar phosphotransferase activity"/>
    <property type="evidence" value="ECO:0007669"/>
    <property type="project" value="TreeGrafter"/>
</dbReference>
<dbReference type="STRING" id="36842.SAMN02194393_00975"/>
<evidence type="ECO:0000256" key="2">
    <source>
        <dbReference type="ARBA" id="ARBA00022553"/>
    </source>
</evidence>
<accession>A0A1T5J7J7</accession>
<dbReference type="Gene3D" id="3.40.50.2300">
    <property type="match status" value="1"/>
</dbReference>
<dbReference type="AlphaFoldDB" id="A0A1T5J7J7"/>
<dbReference type="OrthoDB" id="9782569at2"/>
<evidence type="ECO:0000256" key="6">
    <source>
        <dbReference type="ARBA" id="ARBA00022777"/>
    </source>
</evidence>
<dbReference type="InterPro" id="IPR050864">
    <property type="entry name" value="Bacterial_PTS_Sugar_Transport"/>
</dbReference>
<keyword evidence="5" id="KW-0598">Phosphotransferase system</keyword>
<dbReference type="EMBL" id="FUZT01000002">
    <property type="protein sequence ID" value="SKC47286.1"/>
    <property type="molecule type" value="Genomic_DNA"/>
</dbReference>
<keyword evidence="9" id="KW-1185">Reference proteome</keyword>
<dbReference type="GO" id="GO:0005886">
    <property type="term" value="C:plasma membrane"/>
    <property type="evidence" value="ECO:0007669"/>
    <property type="project" value="TreeGrafter"/>
</dbReference>